<name>A0A2X4UB66_9NOCA</name>
<keyword evidence="5" id="KW-0326">Glycosidase</keyword>
<proteinExistence type="inferred from homology"/>
<evidence type="ECO:0000256" key="3">
    <source>
        <dbReference type="ARBA" id="ARBA00012663"/>
    </source>
</evidence>
<evidence type="ECO:0000313" key="9">
    <source>
        <dbReference type="Proteomes" id="UP000249091"/>
    </source>
</evidence>
<dbReference type="Pfam" id="PF00933">
    <property type="entry name" value="Glyco_hydro_3"/>
    <property type="match status" value="1"/>
</dbReference>
<evidence type="ECO:0000313" key="8">
    <source>
        <dbReference type="EMBL" id="SQI35859.1"/>
    </source>
</evidence>
<dbReference type="InterPro" id="IPR036962">
    <property type="entry name" value="Glyco_hydro_3_N_sf"/>
</dbReference>
<evidence type="ECO:0000256" key="6">
    <source>
        <dbReference type="SAM" id="MobiDB-lite"/>
    </source>
</evidence>
<dbReference type="Proteomes" id="UP000249091">
    <property type="component" value="Chromosome 1"/>
</dbReference>
<comment type="catalytic activity">
    <reaction evidence="1">
        <text>Hydrolysis of terminal non-reducing N-acetyl-D-hexosamine residues in N-acetyl-beta-D-hexosaminides.</text>
        <dbReference type="EC" id="3.2.1.52"/>
    </reaction>
</comment>
<evidence type="ECO:0000256" key="4">
    <source>
        <dbReference type="ARBA" id="ARBA00022801"/>
    </source>
</evidence>
<evidence type="ECO:0000259" key="7">
    <source>
        <dbReference type="Pfam" id="PF00933"/>
    </source>
</evidence>
<dbReference type="AlphaFoldDB" id="A0A2X4UB66"/>
<dbReference type="STRING" id="1219011.GCA_001895045_03575"/>
<dbReference type="GO" id="GO:0005975">
    <property type="term" value="P:carbohydrate metabolic process"/>
    <property type="evidence" value="ECO:0007669"/>
    <property type="project" value="InterPro"/>
</dbReference>
<evidence type="ECO:0000256" key="2">
    <source>
        <dbReference type="ARBA" id="ARBA00005336"/>
    </source>
</evidence>
<dbReference type="PANTHER" id="PTHR30480">
    <property type="entry name" value="BETA-HEXOSAMINIDASE-RELATED"/>
    <property type="match status" value="1"/>
</dbReference>
<dbReference type="PANTHER" id="PTHR30480:SF13">
    <property type="entry name" value="BETA-HEXOSAMINIDASE"/>
    <property type="match status" value="1"/>
</dbReference>
<organism evidence="8 9">
    <name type="scientific">Rhodococcus coprophilus</name>
    <dbReference type="NCBI Taxonomy" id="38310"/>
    <lineage>
        <taxon>Bacteria</taxon>
        <taxon>Bacillati</taxon>
        <taxon>Actinomycetota</taxon>
        <taxon>Actinomycetes</taxon>
        <taxon>Mycobacteriales</taxon>
        <taxon>Nocardiaceae</taxon>
        <taxon>Rhodococcus</taxon>
    </lineage>
</organism>
<reference evidence="8 9" key="1">
    <citation type="submission" date="2018-06" db="EMBL/GenBank/DDBJ databases">
        <authorList>
            <consortium name="Pathogen Informatics"/>
            <person name="Doyle S."/>
        </authorList>
    </citation>
    <scope>NUCLEOTIDE SEQUENCE [LARGE SCALE GENOMIC DNA]</scope>
    <source>
        <strain evidence="8 9">NCTC10994</strain>
    </source>
</reference>
<dbReference type="GO" id="GO:0009254">
    <property type="term" value="P:peptidoglycan turnover"/>
    <property type="evidence" value="ECO:0007669"/>
    <property type="project" value="TreeGrafter"/>
</dbReference>
<accession>A0A2X4UB66</accession>
<dbReference type="EMBL" id="LS483468">
    <property type="protein sequence ID" value="SQI35859.1"/>
    <property type="molecule type" value="Genomic_DNA"/>
</dbReference>
<evidence type="ECO:0000256" key="1">
    <source>
        <dbReference type="ARBA" id="ARBA00001231"/>
    </source>
</evidence>
<dbReference type="Gene3D" id="3.20.20.300">
    <property type="entry name" value="Glycoside hydrolase, family 3, N-terminal domain"/>
    <property type="match status" value="1"/>
</dbReference>
<feature type="domain" description="Glycoside hydrolase family 3 N-terminal" evidence="7">
    <location>
        <begin position="95"/>
        <end position="408"/>
    </location>
</feature>
<gene>
    <name evidence="8" type="primary">ybbD</name>
    <name evidence="8" type="ORF">NCTC10994_03156</name>
</gene>
<evidence type="ECO:0000256" key="5">
    <source>
        <dbReference type="ARBA" id="ARBA00023295"/>
    </source>
</evidence>
<dbReference type="InterPro" id="IPR050226">
    <property type="entry name" value="NagZ_Beta-hexosaminidase"/>
</dbReference>
<dbReference type="InterPro" id="IPR001764">
    <property type="entry name" value="Glyco_hydro_3_N"/>
</dbReference>
<keyword evidence="9" id="KW-1185">Reference proteome</keyword>
<feature type="compositionally biased region" description="Low complexity" evidence="6">
    <location>
        <begin position="47"/>
        <end position="71"/>
    </location>
</feature>
<dbReference type="InterPro" id="IPR017853">
    <property type="entry name" value="GH"/>
</dbReference>
<dbReference type="GO" id="GO:0004563">
    <property type="term" value="F:beta-N-acetylhexosaminidase activity"/>
    <property type="evidence" value="ECO:0007669"/>
    <property type="project" value="UniProtKB-EC"/>
</dbReference>
<feature type="region of interest" description="Disordered" evidence="6">
    <location>
        <begin position="47"/>
        <end position="78"/>
    </location>
</feature>
<keyword evidence="4 8" id="KW-0378">Hydrolase</keyword>
<comment type="similarity">
    <text evidence="2">Belongs to the glycosyl hydrolase 3 family.</text>
</comment>
<dbReference type="KEGG" id="rcr:NCTC10994_03156"/>
<dbReference type="EC" id="3.2.1.52" evidence="3"/>
<dbReference type="SUPFAM" id="SSF51445">
    <property type="entry name" value="(Trans)glycosidases"/>
    <property type="match status" value="1"/>
</dbReference>
<sequence length="415" mass="43301">MFGCTLACADRLREGSWHRSATVGTMRTRHTLAVVLTAALAAAGCTTNDSSDVASSSRAEEAATSESRVTTPSAEPLPTTAAVCGDDLLASLTGRQKLAQLLNVGVTGADDALAIVQSEQIGGIFIGSWTDPAMLAERQVRDVAEQSPLPLMVTIDEEGGRVSRVGALLGPDPSARVTAETMTVEQTYRMALERGRELRDLGITVDFAPDVDVSSQPDDSVIGDRSFSADPLVVVEYAGAYAQGLRDAGIMPVLKHFPGHGSASGDSHTGAVTAPPLEQLEQVDLVPYRSLVAPDVGVMLGHLDVPGLTGGLPASISPEAVELLRSGSYGAPEFDGVIFTDDLSGMRAITDTYDITEAVEAALVAGVDQALWLTTAEVPEVLDYLEQSVASGVLPQSRVDDAVRTVARAKGAVDC</sequence>
<protein>
    <recommendedName>
        <fullName evidence="3">beta-N-acetylhexosaminidase</fullName>
        <ecNumber evidence="3">3.2.1.52</ecNumber>
    </recommendedName>
</protein>